<keyword evidence="2" id="KW-1185">Reference proteome</keyword>
<evidence type="ECO:0000313" key="1">
    <source>
        <dbReference type="EMBL" id="GFZ32551.1"/>
    </source>
</evidence>
<dbReference type="EMBL" id="BMBA01000003">
    <property type="protein sequence ID" value="GFZ32551.1"/>
    <property type="molecule type" value="Genomic_DNA"/>
</dbReference>
<protein>
    <submittedName>
        <fullName evidence="1">Uncharacterized protein</fullName>
    </submittedName>
</protein>
<accession>A0ABQ1ECM4</accession>
<proteinExistence type="predicted"/>
<evidence type="ECO:0000313" key="2">
    <source>
        <dbReference type="Proteomes" id="UP000663802"/>
    </source>
</evidence>
<comment type="caution">
    <text evidence="1">The sequence shown here is derived from an EMBL/GenBank/DDBJ whole genome shotgun (WGS) entry which is preliminary data.</text>
</comment>
<dbReference type="RefSeq" id="WP_206870836.1">
    <property type="nucleotide sequence ID" value="NZ_BMBA01000003.1"/>
</dbReference>
<organism evidence="1 2">
    <name type="scientific">Clostridium zeae</name>
    <dbReference type="NCBI Taxonomy" id="2759022"/>
    <lineage>
        <taxon>Bacteria</taxon>
        <taxon>Bacillati</taxon>
        <taxon>Bacillota</taxon>
        <taxon>Clostridia</taxon>
        <taxon>Eubacteriales</taxon>
        <taxon>Clostridiaceae</taxon>
        <taxon>Clostridium</taxon>
    </lineage>
</organism>
<name>A0ABQ1ECM4_9CLOT</name>
<gene>
    <name evidence="1" type="ORF">CSC2_30770</name>
</gene>
<sequence>MKNKVAKIIFSVILLGAILIPSVGSTSIGVHGGTFTTQGLDTPYTGM</sequence>
<dbReference type="Proteomes" id="UP000663802">
    <property type="component" value="Unassembled WGS sequence"/>
</dbReference>
<reference evidence="1 2" key="1">
    <citation type="journal article" date="2021" name="Int. J. Syst. Evol. Microbiol.">
        <title>Clostridium zeae sp. nov., isolated from corn silage.</title>
        <authorList>
            <person name="Kobayashi H."/>
            <person name="Tanizawa Y."/>
            <person name="Yagura M."/>
            <person name="Sakamoto M."/>
            <person name="Ohkuma M."/>
            <person name="Tohno M."/>
        </authorList>
    </citation>
    <scope>NUCLEOTIDE SEQUENCE [LARGE SCALE GENOMIC DNA]</scope>
    <source>
        <strain evidence="1 2">CSC2</strain>
    </source>
</reference>